<feature type="compositionally biased region" description="Polar residues" evidence="2">
    <location>
        <begin position="40"/>
        <end position="49"/>
    </location>
</feature>
<feature type="non-terminal residue" evidence="4">
    <location>
        <position position="1"/>
    </location>
</feature>
<feature type="region of interest" description="Disordered" evidence="2">
    <location>
        <begin position="40"/>
        <end position="67"/>
    </location>
</feature>
<evidence type="ECO:0000313" key="5">
    <source>
        <dbReference type="Proteomes" id="UP000265520"/>
    </source>
</evidence>
<keyword evidence="1" id="KW-0479">Metal-binding</keyword>
<evidence type="ECO:0000259" key="3">
    <source>
        <dbReference type="PROSITE" id="PS50158"/>
    </source>
</evidence>
<dbReference type="GO" id="GO:0008270">
    <property type="term" value="F:zinc ion binding"/>
    <property type="evidence" value="ECO:0007669"/>
    <property type="project" value="UniProtKB-KW"/>
</dbReference>
<dbReference type="GO" id="GO:0004674">
    <property type="term" value="F:protein serine/threonine kinase activity"/>
    <property type="evidence" value="ECO:0007669"/>
    <property type="project" value="UniProtKB-KW"/>
</dbReference>
<sequence length="127" mass="14449">VLKKSYTVSDHVRKILRSLPPKRRPKVNAFQETKMKSIALSSTKSSLNPLKSKEEESGGEGIAEDKSDEEMALIIRRFQQWNRKNNNFSNKGSGSKEGEQLKCYNCSKTGHFFADCPEVPSKDKEKR</sequence>
<proteinExistence type="predicted"/>
<dbReference type="Gene3D" id="4.10.60.10">
    <property type="entry name" value="Zinc finger, CCHC-type"/>
    <property type="match status" value="1"/>
</dbReference>
<dbReference type="InterPro" id="IPR036875">
    <property type="entry name" value="Znf_CCHC_sf"/>
</dbReference>
<dbReference type="GO" id="GO:0003676">
    <property type="term" value="F:nucleic acid binding"/>
    <property type="evidence" value="ECO:0007669"/>
    <property type="project" value="InterPro"/>
</dbReference>
<keyword evidence="1" id="KW-0863">Zinc-finger</keyword>
<dbReference type="InterPro" id="IPR001878">
    <property type="entry name" value="Znf_CCHC"/>
</dbReference>
<dbReference type="Pfam" id="PF00098">
    <property type="entry name" value="zf-CCHC"/>
    <property type="match status" value="1"/>
</dbReference>
<protein>
    <submittedName>
        <fullName evidence="4">Serine/threonine protein kinase SRPK1</fullName>
    </submittedName>
</protein>
<dbReference type="PROSITE" id="PS50158">
    <property type="entry name" value="ZF_CCHC"/>
    <property type="match status" value="1"/>
</dbReference>
<dbReference type="Proteomes" id="UP000265520">
    <property type="component" value="Unassembled WGS sequence"/>
</dbReference>
<organism evidence="4 5">
    <name type="scientific">Trifolium medium</name>
    <dbReference type="NCBI Taxonomy" id="97028"/>
    <lineage>
        <taxon>Eukaryota</taxon>
        <taxon>Viridiplantae</taxon>
        <taxon>Streptophyta</taxon>
        <taxon>Embryophyta</taxon>
        <taxon>Tracheophyta</taxon>
        <taxon>Spermatophyta</taxon>
        <taxon>Magnoliopsida</taxon>
        <taxon>eudicotyledons</taxon>
        <taxon>Gunneridae</taxon>
        <taxon>Pentapetalae</taxon>
        <taxon>rosids</taxon>
        <taxon>fabids</taxon>
        <taxon>Fabales</taxon>
        <taxon>Fabaceae</taxon>
        <taxon>Papilionoideae</taxon>
        <taxon>50 kb inversion clade</taxon>
        <taxon>NPAAA clade</taxon>
        <taxon>Hologalegina</taxon>
        <taxon>IRL clade</taxon>
        <taxon>Trifolieae</taxon>
        <taxon>Trifolium</taxon>
    </lineage>
</organism>
<evidence type="ECO:0000256" key="2">
    <source>
        <dbReference type="SAM" id="MobiDB-lite"/>
    </source>
</evidence>
<feature type="non-terminal residue" evidence="4">
    <location>
        <position position="127"/>
    </location>
</feature>
<keyword evidence="4" id="KW-0723">Serine/threonine-protein kinase</keyword>
<dbReference type="EMBL" id="LXQA010184954">
    <property type="protein sequence ID" value="MCI31146.1"/>
    <property type="molecule type" value="Genomic_DNA"/>
</dbReference>
<keyword evidence="4" id="KW-0808">Transferase</keyword>
<reference evidence="4 5" key="1">
    <citation type="journal article" date="2018" name="Front. Plant Sci.">
        <title>Red Clover (Trifolium pratense) and Zigzag Clover (T. medium) - A Picture of Genomic Similarities and Differences.</title>
        <authorList>
            <person name="Dluhosova J."/>
            <person name="Istvanek J."/>
            <person name="Nedelnik J."/>
            <person name="Repkova J."/>
        </authorList>
    </citation>
    <scope>NUCLEOTIDE SEQUENCE [LARGE SCALE GENOMIC DNA]</scope>
    <source>
        <strain evidence="5">cv. 10/8</strain>
        <tissue evidence="4">Leaf</tissue>
    </source>
</reference>
<dbReference type="SMART" id="SM00343">
    <property type="entry name" value="ZnF_C2HC"/>
    <property type="match status" value="1"/>
</dbReference>
<name>A0A392R5L5_9FABA</name>
<comment type="caution">
    <text evidence="4">The sequence shown here is derived from an EMBL/GenBank/DDBJ whole genome shotgun (WGS) entry which is preliminary data.</text>
</comment>
<feature type="domain" description="CCHC-type" evidence="3">
    <location>
        <begin position="102"/>
        <end position="118"/>
    </location>
</feature>
<keyword evidence="4" id="KW-0418">Kinase</keyword>
<dbReference type="AlphaFoldDB" id="A0A392R5L5"/>
<evidence type="ECO:0000313" key="4">
    <source>
        <dbReference type="EMBL" id="MCI31146.1"/>
    </source>
</evidence>
<evidence type="ECO:0000256" key="1">
    <source>
        <dbReference type="PROSITE-ProRule" id="PRU00047"/>
    </source>
</evidence>
<accession>A0A392R5L5</accession>
<dbReference type="SUPFAM" id="SSF57756">
    <property type="entry name" value="Retrovirus zinc finger-like domains"/>
    <property type="match status" value="1"/>
</dbReference>
<keyword evidence="5" id="KW-1185">Reference proteome</keyword>
<keyword evidence="1" id="KW-0862">Zinc</keyword>